<dbReference type="PANTHER" id="PTHR27000:SF642">
    <property type="entry name" value="INACTIVE LEUCINE-RICH REPEAT RECEPTOR KINASE XIAO-RELATED"/>
    <property type="match status" value="1"/>
</dbReference>
<dbReference type="PROSITE" id="PS51450">
    <property type="entry name" value="LRR"/>
    <property type="match status" value="1"/>
</dbReference>
<dbReference type="InterPro" id="IPR036028">
    <property type="entry name" value="SH3-like_dom_sf"/>
</dbReference>
<proteinExistence type="predicted"/>
<dbReference type="CDD" id="cd12087">
    <property type="entry name" value="TM_EGFR-like"/>
    <property type="match status" value="1"/>
</dbReference>
<comment type="subcellular location">
    <subcellularLocation>
        <location evidence="1">Membrane</location>
        <topology evidence="1">Single-pass membrane protein</topology>
    </subcellularLocation>
</comment>
<evidence type="ECO:0000256" key="4">
    <source>
        <dbReference type="ARBA" id="ARBA00022729"/>
    </source>
</evidence>
<name>A0A139AZ87_GONPJ</name>
<keyword evidence="8" id="KW-0675">Receptor</keyword>
<organism evidence="13 14">
    <name type="scientific">Gonapodya prolifera (strain JEL478)</name>
    <name type="common">Monoblepharis prolifera</name>
    <dbReference type="NCBI Taxonomy" id="1344416"/>
    <lineage>
        <taxon>Eukaryota</taxon>
        <taxon>Fungi</taxon>
        <taxon>Fungi incertae sedis</taxon>
        <taxon>Chytridiomycota</taxon>
        <taxon>Chytridiomycota incertae sedis</taxon>
        <taxon>Monoblepharidomycetes</taxon>
        <taxon>Monoblepharidales</taxon>
        <taxon>Gonapodyaceae</taxon>
        <taxon>Gonapodya</taxon>
    </lineage>
</organism>
<keyword evidence="14" id="KW-1185">Reference proteome</keyword>
<evidence type="ECO:0000256" key="6">
    <source>
        <dbReference type="ARBA" id="ARBA00022989"/>
    </source>
</evidence>
<dbReference type="SUPFAM" id="SSF50044">
    <property type="entry name" value="SH3-domain"/>
    <property type="match status" value="1"/>
</dbReference>
<dbReference type="Pfam" id="PF13855">
    <property type="entry name" value="LRR_8"/>
    <property type="match status" value="1"/>
</dbReference>
<evidence type="ECO:0000256" key="1">
    <source>
        <dbReference type="ARBA" id="ARBA00004167"/>
    </source>
</evidence>
<keyword evidence="7 11" id="KW-0472">Membrane</keyword>
<evidence type="ECO:0000256" key="7">
    <source>
        <dbReference type="ARBA" id="ARBA00023136"/>
    </source>
</evidence>
<evidence type="ECO:0000256" key="9">
    <source>
        <dbReference type="ARBA" id="ARBA00023180"/>
    </source>
</evidence>
<dbReference type="OrthoDB" id="676979at2759"/>
<dbReference type="InterPro" id="IPR032675">
    <property type="entry name" value="LRR_dom_sf"/>
</dbReference>
<keyword evidence="2" id="KW-0433">Leucine-rich repeat</keyword>
<protein>
    <submittedName>
        <fullName evidence="13">L domain-like protein</fullName>
    </submittedName>
</protein>
<feature type="region of interest" description="Disordered" evidence="10">
    <location>
        <begin position="487"/>
        <end position="511"/>
    </location>
</feature>
<accession>A0A139AZ87</accession>
<dbReference type="Gene3D" id="2.30.30.40">
    <property type="entry name" value="SH3 Domains"/>
    <property type="match status" value="1"/>
</dbReference>
<dbReference type="Proteomes" id="UP000070544">
    <property type="component" value="Unassembled WGS sequence"/>
</dbReference>
<evidence type="ECO:0000313" key="13">
    <source>
        <dbReference type="EMBL" id="KXS22046.1"/>
    </source>
</evidence>
<feature type="signal peptide" evidence="12">
    <location>
        <begin position="1"/>
        <end position="24"/>
    </location>
</feature>
<keyword evidence="5" id="KW-0677">Repeat</keyword>
<sequence>MTSRELTVLGVGLLAAFFPLRTFQQGGGGSSPVVIDDVVSDCTHVNTVLLSANVSPSLVFSDGRCCQYQPNDIAGVTISCRQGRVVAATFSNFRVGSLEEFRSLNALEQLMITNGSFADRSTIPTWLPSWTNLTTLQLSSNNLGGSLSFLANMTQLQQLDLSSNQIEGAIPVGFSGLTALRSLNLSGNPKLIGSIPDLSNLTNLVSFDVSNTNLTGALRLPATVMNCNIGQSGLCSSPQSPVPVSCGTPSTILGCTSPTTLPSSLSSTSSLQPAPTTNIPLIAGTIAGIAAVLAIAGIVSFFFVRNRRRHKLGSEADEDYLAREHPLAAFRPPPAAAAAAQAPLELNLHPPPSYGPVSSSKWGPLFASGSLPPNSNVLSGFKNSTRTALSTRTAVTEGPSVQIGEGNIERTVDRVTLNQIFVVAHRYVAREADELTCEVGECVHAKDMMSDGWVNVYNYDQSRTGVVPYVVLSSVYAPDVQRRVSNARMSAADRPPPPIGPRTTSRISSGAAVIDVQGIPKASDARPQSSYLTPPPPSHLAPAYVTTTTSSIAASAYVTTTTTSSIAAQSMRGSFGGQSARIGGGAEEEDD</sequence>
<keyword evidence="9" id="KW-0325">Glycoprotein</keyword>
<evidence type="ECO:0000256" key="8">
    <source>
        <dbReference type="ARBA" id="ARBA00023170"/>
    </source>
</evidence>
<dbReference type="EMBL" id="KQ965731">
    <property type="protein sequence ID" value="KXS22046.1"/>
    <property type="molecule type" value="Genomic_DNA"/>
</dbReference>
<dbReference type="Gene3D" id="3.80.10.10">
    <property type="entry name" value="Ribonuclease Inhibitor"/>
    <property type="match status" value="1"/>
</dbReference>
<evidence type="ECO:0000256" key="3">
    <source>
        <dbReference type="ARBA" id="ARBA00022692"/>
    </source>
</evidence>
<dbReference type="PANTHER" id="PTHR27000">
    <property type="entry name" value="LEUCINE-RICH REPEAT RECEPTOR-LIKE PROTEIN KINASE FAMILY PROTEIN-RELATED"/>
    <property type="match status" value="1"/>
</dbReference>
<dbReference type="GO" id="GO:0016020">
    <property type="term" value="C:membrane"/>
    <property type="evidence" value="ECO:0007669"/>
    <property type="project" value="UniProtKB-SubCell"/>
</dbReference>
<keyword evidence="3 11" id="KW-0812">Transmembrane</keyword>
<reference evidence="13 14" key="1">
    <citation type="journal article" date="2015" name="Genome Biol. Evol.">
        <title>Phylogenomic analyses indicate that early fungi evolved digesting cell walls of algal ancestors of land plants.</title>
        <authorList>
            <person name="Chang Y."/>
            <person name="Wang S."/>
            <person name="Sekimoto S."/>
            <person name="Aerts A.L."/>
            <person name="Choi C."/>
            <person name="Clum A."/>
            <person name="LaButti K.M."/>
            <person name="Lindquist E.A."/>
            <person name="Yee Ngan C."/>
            <person name="Ohm R.A."/>
            <person name="Salamov A.A."/>
            <person name="Grigoriev I.V."/>
            <person name="Spatafora J.W."/>
            <person name="Berbee M.L."/>
        </authorList>
    </citation>
    <scope>NUCLEOTIDE SEQUENCE [LARGE SCALE GENOMIC DNA]</scope>
    <source>
        <strain evidence="13 14">JEL478</strain>
    </source>
</reference>
<keyword evidence="4 12" id="KW-0732">Signal</keyword>
<dbReference type="AlphaFoldDB" id="A0A139AZ87"/>
<feature type="transmembrane region" description="Helical" evidence="11">
    <location>
        <begin position="281"/>
        <end position="304"/>
    </location>
</feature>
<evidence type="ECO:0000256" key="10">
    <source>
        <dbReference type="SAM" id="MobiDB-lite"/>
    </source>
</evidence>
<dbReference type="InterPro" id="IPR001611">
    <property type="entry name" value="Leu-rich_rpt"/>
</dbReference>
<evidence type="ECO:0000256" key="11">
    <source>
        <dbReference type="SAM" id="Phobius"/>
    </source>
</evidence>
<feature type="chain" id="PRO_5007296504" evidence="12">
    <location>
        <begin position="25"/>
        <end position="591"/>
    </location>
</feature>
<feature type="region of interest" description="Disordered" evidence="10">
    <location>
        <begin position="568"/>
        <end position="591"/>
    </location>
</feature>
<dbReference type="SUPFAM" id="SSF52058">
    <property type="entry name" value="L domain-like"/>
    <property type="match status" value="1"/>
</dbReference>
<keyword evidence="6 11" id="KW-1133">Transmembrane helix</keyword>
<evidence type="ECO:0000256" key="5">
    <source>
        <dbReference type="ARBA" id="ARBA00022737"/>
    </source>
</evidence>
<gene>
    <name evidence="13" type="ORF">M427DRAFT_65152</name>
</gene>
<evidence type="ECO:0000313" key="14">
    <source>
        <dbReference type="Proteomes" id="UP000070544"/>
    </source>
</evidence>
<evidence type="ECO:0000256" key="12">
    <source>
        <dbReference type="SAM" id="SignalP"/>
    </source>
</evidence>
<evidence type="ECO:0000256" key="2">
    <source>
        <dbReference type="ARBA" id="ARBA00022614"/>
    </source>
</evidence>